<reference evidence="1" key="1">
    <citation type="submission" date="2020-05" db="EMBL/GenBank/DDBJ databases">
        <title>Large-scale comparative analyses of tick genomes elucidate their genetic diversity and vector capacities.</title>
        <authorList>
            <person name="Jia N."/>
            <person name="Wang J."/>
            <person name="Shi W."/>
            <person name="Du L."/>
            <person name="Sun Y."/>
            <person name="Zhan W."/>
            <person name="Jiang J."/>
            <person name="Wang Q."/>
            <person name="Zhang B."/>
            <person name="Ji P."/>
            <person name="Sakyi L.B."/>
            <person name="Cui X."/>
            <person name="Yuan T."/>
            <person name="Jiang B."/>
            <person name="Yang W."/>
            <person name="Lam T.T.-Y."/>
            <person name="Chang Q."/>
            <person name="Ding S."/>
            <person name="Wang X."/>
            <person name="Zhu J."/>
            <person name="Ruan X."/>
            <person name="Zhao L."/>
            <person name="Wei J."/>
            <person name="Que T."/>
            <person name="Du C."/>
            <person name="Cheng J."/>
            <person name="Dai P."/>
            <person name="Han X."/>
            <person name="Huang E."/>
            <person name="Gao Y."/>
            <person name="Liu J."/>
            <person name="Shao H."/>
            <person name="Ye R."/>
            <person name="Li L."/>
            <person name="Wei W."/>
            <person name="Wang X."/>
            <person name="Wang C."/>
            <person name="Yang T."/>
            <person name="Huo Q."/>
            <person name="Li W."/>
            <person name="Guo W."/>
            <person name="Chen H."/>
            <person name="Zhou L."/>
            <person name="Ni X."/>
            <person name="Tian J."/>
            <person name="Zhou Y."/>
            <person name="Sheng Y."/>
            <person name="Liu T."/>
            <person name="Pan Y."/>
            <person name="Xia L."/>
            <person name="Li J."/>
            <person name="Zhao F."/>
            <person name="Cao W."/>
        </authorList>
    </citation>
    <scope>NUCLEOTIDE SEQUENCE</scope>
    <source>
        <strain evidence="1">Hyas-2018</strain>
    </source>
</reference>
<comment type="caution">
    <text evidence="1">The sequence shown here is derived from an EMBL/GenBank/DDBJ whole genome shotgun (WGS) entry which is preliminary data.</text>
</comment>
<protein>
    <submittedName>
        <fullName evidence="1">Uncharacterized protein</fullName>
    </submittedName>
</protein>
<gene>
    <name evidence="1" type="ORF">HPB50_019382</name>
</gene>
<keyword evidence="2" id="KW-1185">Reference proteome</keyword>
<proteinExistence type="predicted"/>
<name>A0ACB7SJS1_HYAAI</name>
<evidence type="ECO:0000313" key="2">
    <source>
        <dbReference type="Proteomes" id="UP000821845"/>
    </source>
</evidence>
<dbReference type="EMBL" id="CM023484">
    <property type="protein sequence ID" value="KAH6933993.1"/>
    <property type="molecule type" value="Genomic_DNA"/>
</dbReference>
<evidence type="ECO:0000313" key="1">
    <source>
        <dbReference type="EMBL" id="KAH6933993.1"/>
    </source>
</evidence>
<accession>A0ACB7SJS1</accession>
<dbReference type="Proteomes" id="UP000821845">
    <property type="component" value="Chromosome 4"/>
</dbReference>
<organism evidence="1 2">
    <name type="scientific">Hyalomma asiaticum</name>
    <name type="common">Tick</name>
    <dbReference type="NCBI Taxonomy" id="266040"/>
    <lineage>
        <taxon>Eukaryota</taxon>
        <taxon>Metazoa</taxon>
        <taxon>Ecdysozoa</taxon>
        <taxon>Arthropoda</taxon>
        <taxon>Chelicerata</taxon>
        <taxon>Arachnida</taxon>
        <taxon>Acari</taxon>
        <taxon>Parasitiformes</taxon>
        <taxon>Ixodida</taxon>
        <taxon>Ixodoidea</taxon>
        <taxon>Ixodidae</taxon>
        <taxon>Hyalomminae</taxon>
        <taxon>Hyalomma</taxon>
    </lineage>
</organism>
<sequence>MASRPLFAAIITVRVPWATKGVAGCLSIIVFNLAVASFPTLRIRVYLVHILRNGKYRSPALTGESVDPKVNCWFCGVQTVVPYGNINCWDCPSCEQYNGFKSDGDYNKPIPAQFDEALNFATASSCQADSSPAALKLKPDNQLCSICNYHQVIKLRLLTNFTPTEESRFETEVEQYRKHLDEVYALCQPCEAQVKRTLTLQDSLLRPHLVGRTPPGHWKVLAHYCLPWKQRLRLLLSVAASAMSISASTMLLLALLEGNAVLTQYYSKLGLADVAASMLSLRLLQPAGFVLAGSSVLLAGRPRLGFAALHLCLCWLLMLLSSHTEMENWLGYGALAWCQLVLTTSTVVLGVIHTVNLVKSYLRGGALRKLVSPSGSSLSSSPCTSSTDSLSSSAYLPNWEGSQCNGRSQFGFGDNHSTCSWKTKVATSDLSDRMTDVHISPESERSWATSTWSKPTSLQGISQEPASASCMNLADMSGGSDGRPRSLLRPAKLLFEKGSSWMTGGVWAMGGTRTPSNTKVLWGVRQSFGVLTPPPSLAGSTKDSSGSGASATGCKQKKADWCFFKQKDAFFSSSPDDTLTPEMRTQTSAKTPETKMASIRHRSLPDGHRIHGGSTARHRSGVSRETASSPVLNTQGRGYAKSSVSETSLATGMVPSCEAATPEASSSMHQARRPFPTLAWFLLGLSVMLNVALFFYYTFRSRVAVVAP</sequence>